<gene>
    <name evidence="1" type="ORF">ENV41_03195</name>
</gene>
<protein>
    <submittedName>
        <fullName evidence="1">Uncharacterized protein</fullName>
    </submittedName>
</protein>
<proteinExistence type="predicted"/>
<organism evidence="1">
    <name type="scientific">candidate division CPR3 bacterium</name>
    <dbReference type="NCBI Taxonomy" id="2268181"/>
    <lineage>
        <taxon>Bacteria</taxon>
        <taxon>Bacteria division CPR3</taxon>
    </lineage>
</organism>
<reference evidence="1" key="1">
    <citation type="journal article" date="2020" name="mSystems">
        <title>Genome- and Community-Level Interaction Insights into Carbon Utilization and Element Cycling Functions of Hydrothermarchaeota in Hydrothermal Sediment.</title>
        <authorList>
            <person name="Zhou Z."/>
            <person name="Liu Y."/>
            <person name="Xu W."/>
            <person name="Pan J."/>
            <person name="Luo Z.H."/>
            <person name="Li M."/>
        </authorList>
    </citation>
    <scope>NUCLEOTIDE SEQUENCE [LARGE SCALE GENOMIC DNA]</scope>
    <source>
        <strain evidence="1">SpSt-757</strain>
    </source>
</reference>
<dbReference type="AlphaFoldDB" id="A0A7V3N689"/>
<dbReference type="SUPFAM" id="SSF89372">
    <property type="entry name" value="Fucose-specific lectin"/>
    <property type="match status" value="1"/>
</dbReference>
<evidence type="ECO:0000313" key="1">
    <source>
        <dbReference type="EMBL" id="HFZ09120.1"/>
    </source>
</evidence>
<accession>A0A7V3N689</accession>
<sequence>MTGKLIKTIIIGLLSLSISYGENQKAVSPPKRWVRRVIHQPDNPPPYTNYSPGEIVIGDARNDGINRLYCANLNNDLVEYTWTGTGWVKTTIFSGTKFTYMVIGKARATDNLNRIYCYKVPTGKLYEISYENGNWTMQEIPLPMIPSTHAVTSIITGDGRNDGVNRLYISSSQFKTYEFRYNGNEWVLESIVSDHIKINSLGDGRGDGINRFYGVTDVDSLFEITYSNGVWEENLIGINPNPNAIELEGFLCQPLLFDFGDIGPMVITKGGYDDILYAFKYNPTTRIWEVTPMNSDTNSYAYGFGGFRYCDVMEDPRSPLFKKNLYVPAPSEDDTHGDTLYIHEFSYDPRRKTWTRNVISYISVAPGPPLSCVKCGNIRGKDCIYAICEDGTIIEISYE</sequence>
<name>A0A7V3N689_UNCC3</name>
<dbReference type="Gene3D" id="2.120.10.70">
    <property type="entry name" value="Fucose-specific lectin"/>
    <property type="match status" value="1"/>
</dbReference>
<dbReference type="EMBL" id="DTGG01000100">
    <property type="protein sequence ID" value="HFZ09120.1"/>
    <property type="molecule type" value="Genomic_DNA"/>
</dbReference>
<comment type="caution">
    <text evidence="1">The sequence shown here is derived from an EMBL/GenBank/DDBJ whole genome shotgun (WGS) entry which is preliminary data.</text>
</comment>